<evidence type="ECO:0008006" key="5">
    <source>
        <dbReference type="Google" id="ProtNLM"/>
    </source>
</evidence>
<name>A0A540MPB8_MALBA</name>
<evidence type="ECO:0000256" key="1">
    <source>
        <dbReference type="SAM" id="Phobius"/>
    </source>
</evidence>
<proteinExistence type="predicted"/>
<evidence type="ECO:0000313" key="3">
    <source>
        <dbReference type="EMBL" id="TQE00647.1"/>
    </source>
</evidence>
<dbReference type="EMBL" id="VIEB01000209">
    <property type="protein sequence ID" value="TQE00647.1"/>
    <property type="molecule type" value="Genomic_DNA"/>
</dbReference>
<dbReference type="AlphaFoldDB" id="A0A540MPB8"/>
<organism evidence="3 4">
    <name type="scientific">Malus baccata</name>
    <name type="common">Siberian crab apple</name>
    <name type="synonym">Pyrus baccata</name>
    <dbReference type="NCBI Taxonomy" id="106549"/>
    <lineage>
        <taxon>Eukaryota</taxon>
        <taxon>Viridiplantae</taxon>
        <taxon>Streptophyta</taxon>
        <taxon>Embryophyta</taxon>
        <taxon>Tracheophyta</taxon>
        <taxon>Spermatophyta</taxon>
        <taxon>Magnoliopsida</taxon>
        <taxon>eudicotyledons</taxon>
        <taxon>Gunneridae</taxon>
        <taxon>Pentapetalae</taxon>
        <taxon>rosids</taxon>
        <taxon>fabids</taxon>
        <taxon>Rosales</taxon>
        <taxon>Rosaceae</taxon>
        <taxon>Amygdaloideae</taxon>
        <taxon>Maleae</taxon>
        <taxon>Malus</taxon>
    </lineage>
</organism>
<gene>
    <name evidence="3" type="ORF">C1H46_013774</name>
</gene>
<keyword evidence="4" id="KW-1185">Reference proteome</keyword>
<keyword evidence="1" id="KW-1133">Transmembrane helix</keyword>
<feature type="signal peptide" evidence="2">
    <location>
        <begin position="1"/>
        <end position="22"/>
    </location>
</feature>
<keyword evidence="1" id="KW-0472">Membrane</keyword>
<comment type="caution">
    <text evidence="3">The sequence shown here is derived from an EMBL/GenBank/DDBJ whole genome shotgun (WGS) entry which is preliminary data.</text>
</comment>
<keyword evidence="2" id="KW-0732">Signal</keyword>
<feature type="chain" id="PRO_5022164273" description="Transmembrane protein" evidence="2">
    <location>
        <begin position="23"/>
        <end position="136"/>
    </location>
</feature>
<feature type="transmembrane region" description="Helical" evidence="1">
    <location>
        <begin position="93"/>
        <end position="119"/>
    </location>
</feature>
<dbReference type="PANTHER" id="PTHR35718:SF1">
    <property type="entry name" value="EXPRESSED PROTEIN"/>
    <property type="match status" value="1"/>
</dbReference>
<keyword evidence="1" id="KW-0812">Transmembrane</keyword>
<dbReference type="STRING" id="106549.A0A540MPB8"/>
<dbReference type="Proteomes" id="UP000315295">
    <property type="component" value="Unassembled WGS sequence"/>
</dbReference>
<sequence length="136" mass="14840">MAYRVSIFLFFASLTFLSVAFAEERSPHGLAKENPMAFSPSAYNFFHPTSQNPNAKDPCVESNCSPLPLAAQVRSTEAHESRFSTSQNGRARFGAGGVAGIMFGLAFAVFMAMGVYYVLVTRRANMSRTNTVKPDV</sequence>
<reference evidence="3 4" key="1">
    <citation type="journal article" date="2019" name="G3 (Bethesda)">
        <title>Sequencing of a Wild Apple (Malus baccata) Genome Unravels the Differences Between Cultivated and Wild Apple Species Regarding Disease Resistance and Cold Tolerance.</title>
        <authorList>
            <person name="Chen X."/>
        </authorList>
    </citation>
    <scope>NUCLEOTIDE SEQUENCE [LARGE SCALE GENOMIC DNA]</scope>
    <source>
        <strain evidence="4">cv. Shandingzi</strain>
        <tissue evidence="3">Leaves</tissue>
    </source>
</reference>
<evidence type="ECO:0000256" key="2">
    <source>
        <dbReference type="SAM" id="SignalP"/>
    </source>
</evidence>
<protein>
    <recommendedName>
        <fullName evidence="5">Transmembrane protein</fullName>
    </recommendedName>
</protein>
<evidence type="ECO:0000313" key="4">
    <source>
        <dbReference type="Proteomes" id="UP000315295"/>
    </source>
</evidence>
<dbReference type="PANTHER" id="PTHR35718">
    <property type="entry name" value="EXPRESSED PROTEIN"/>
    <property type="match status" value="1"/>
</dbReference>
<accession>A0A540MPB8</accession>